<dbReference type="EMBL" id="CP018258">
    <property type="protein sequence ID" value="APV44482.1"/>
    <property type="molecule type" value="Genomic_DNA"/>
</dbReference>
<name>A0A1P8F7W6_9CHLR</name>
<organism evidence="2 3">
    <name type="scientific">Dehalogenimonas formicexedens</name>
    <dbReference type="NCBI Taxonomy" id="1839801"/>
    <lineage>
        <taxon>Bacteria</taxon>
        <taxon>Bacillati</taxon>
        <taxon>Chloroflexota</taxon>
        <taxon>Dehalococcoidia</taxon>
        <taxon>Dehalococcoidales</taxon>
        <taxon>Dehalococcoidaceae</taxon>
        <taxon>Dehalogenimonas</taxon>
    </lineage>
</organism>
<dbReference type="Pfam" id="PF11271">
    <property type="entry name" value="PorA"/>
    <property type="match status" value="1"/>
</dbReference>
<gene>
    <name evidence="2" type="ORF">Dform_01149</name>
</gene>
<dbReference type="KEGG" id="dfo:Dform_01149"/>
<dbReference type="RefSeq" id="WP_076004160.1">
    <property type="nucleotide sequence ID" value="NZ_CP018258.1"/>
</dbReference>
<accession>A0A1P8F7W6</accession>
<reference evidence="3" key="1">
    <citation type="submission" date="2016-11" db="EMBL/GenBank/DDBJ databases">
        <title>Dehalogenimonas formicexedens sp. nov., a chlorinated alkane respiring bacterium isolated from contaminated groundwater.</title>
        <authorList>
            <person name="Key T.A."/>
            <person name="Bowman K.S."/>
            <person name="Lee I."/>
            <person name="Chun J."/>
            <person name="Albuquerque L."/>
            <person name="da Costa M.S."/>
            <person name="Rainey F.A."/>
            <person name="Moe W.M."/>
        </authorList>
    </citation>
    <scope>NUCLEOTIDE SEQUENCE [LARGE SCALE GENOMIC DNA]</scope>
    <source>
        <strain evidence="3">NSZ-14</strain>
    </source>
</reference>
<dbReference type="AlphaFoldDB" id="A0A1P8F7W6"/>
<evidence type="ECO:0000256" key="1">
    <source>
        <dbReference type="SAM" id="Phobius"/>
    </source>
</evidence>
<keyword evidence="1" id="KW-1133">Transmembrane helix</keyword>
<dbReference type="STRING" id="1839801.Dform_01149"/>
<proteinExistence type="predicted"/>
<dbReference type="InterPro" id="IPR021424">
    <property type="entry name" value="PorA"/>
</dbReference>
<dbReference type="Proteomes" id="UP000185934">
    <property type="component" value="Chromosome"/>
</dbReference>
<evidence type="ECO:0000313" key="2">
    <source>
        <dbReference type="EMBL" id="APV44482.1"/>
    </source>
</evidence>
<feature type="transmembrane region" description="Helical" evidence="1">
    <location>
        <begin position="251"/>
        <end position="276"/>
    </location>
</feature>
<protein>
    <recommendedName>
        <fullName evidence="4">DUF3068 domain-containing protein</fullName>
    </recommendedName>
</protein>
<keyword evidence="1" id="KW-0812">Transmembrane</keyword>
<evidence type="ECO:0008006" key="4">
    <source>
        <dbReference type="Google" id="ProtNLM"/>
    </source>
</evidence>
<evidence type="ECO:0000313" key="3">
    <source>
        <dbReference type="Proteomes" id="UP000185934"/>
    </source>
</evidence>
<keyword evidence="3" id="KW-1185">Reference proteome</keyword>
<sequence length="283" mass="30242">MRRALVALGVLVVAFAMVWLYLIFPGMAKMPADYSVVYHFEGQVQVFNQAANAMVPIATKMDRVLTGTEVNSADALVLKQDITFFLAANGAPLSSAPGAASLAALDSHETYAIDRTTRVNLPGGDKTRSGQFTFPLDVQKETYQYWVATTNSTLPATFVGEETVNGLKVYVFKIDSKGNTSPTNATQKIDVAATIKVEPVSGTPIDSKLTTTVNQLLANGSSMAVLINESHFTQATIDEMVTDGKANMNKIVWASVYGFWGAIALGAVLIVLGLVLKSKPKAA</sequence>
<dbReference type="OrthoDB" id="153031at2"/>
<keyword evidence="1" id="KW-0472">Membrane</keyword>